<dbReference type="AlphaFoldDB" id="A0A8S3XZ84"/>
<dbReference type="EMBL" id="CAJQZP010001367">
    <property type="protein sequence ID" value="CAG5041989.1"/>
    <property type="molecule type" value="Genomic_DNA"/>
</dbReference>
<dbReference type="OrthoDB" id="10065929at2759"/>
<evidence type="ECO:0000313" key="1">
    <source>
        <dbReference type="EMBL" id="CAG5041989.1"/>
    </source>
</evidence>
<protein>
    <submittedName>
        <fullName evidence="1">(apollo) hypothetical protein</fullName>
    </submittedName>
</protein>
<organism evidence="1 2">
    <name type="scientific">Parnassius apollo</name>
    <name type="common">Apollo butterfly</name>
    <name type="synonym">Papilio apollo</name>
    <dbReference type="NCBI Taxonomy" id="110799"/>
    <lineage>
        <taxon>Eukaryota</taxon>
        <taxon>Metazoa</taxon>
        <taxon>Ecdysozoa</taxon>
        <taxon>Arthropoda</taxon>
        <taxon>Hexapoda</taxon>
        <taxon>Insecta</taxon>
        <taxon>Pterygota</taxon>
        <taxon>Neoptera</taxon>
        <taxon>Endopterygota</taxon>
        <taxon>Lepidoptera</taxon>
        <taxon>Glossata</taxon>
        <taxon>Ditrysia</taxon>
        <taxon>Papilionoidea</taxon>
        <taxon>Papilionidae</taxon>
        <taxon>Parnassiinae</taxon>
        <taxon>Parnassini</taxon>
        <taxon>Parnassius</taxon>
        <taxon>Parnassius</taxon>
    </lineage>
</organism>
<name>A0A8S3XZ84_PARAO</name>
<evidence type="ECO:0000313" key="2">
    <source>
        <dbReference type="Proteomes" id="UP000691718"/>
    </source>
</evidence>
<keyword evidence="2" id="KW-1185">Reference proteome</keyword>
<reference evidence="1" key="1">
    <citation type="submission" date="2021-04" db="EMBL/GenBank/DDBJ databases">
        <authorList>
            <person name="Tunstrom K."/>
        </authorList>
    </citation>
    <scope>NUCLEOTIDE SEQUENCE</scope>
</reference>
<sequence>MNILNYDETNLSDNPEWLEGGPTGTRYNCSKSSWFDTSSFEDYFNTIVVDWARQSSGPKVVIGDNLSSHINIEVVELCQKHNISTKKSSVRKNTKEDTIKINQERETEGIIASWDTENEIYLDEITDVKVTPKQMKDIKKKIKLGTEVIGKSALQIKILTKKVGDENSNVVLYEKNKRKQENVTKGRKTKIAKRKKLRSYYCETSSESDIMSIANTDDSEYETFDEYVSTCLQEIDNKENCEPENFTAPFGFSDITYFTSDVDLREEDWVVVKFATKKHKAVCWLSFIYKKQYSYCKICKKSEKCKRWQSDFYVSECGGRV</sequence>
<comment type="caution">
    <text evidence="1">The sequence shown here is derived from an EMBL/GenBank/DDBJ whole genome shotgun (WGS) entry which is preliminary data.</text>
</comment>
<proteinExistence type="predicted"/>
<accession>A0A8S3XZ84</accession>
<gene>
    <name evidence="1" type="ORF">PAPOLLO_LOCUS22313</name>
</gene>
<dbReference type="Proteomes" id="UP000691718">
    <property type="component" value="Unassembled WGS sequence"/>
</dbReference>